<dbReference type="AlphaFoldDB" id="A0AA86SPQ7"/>
<name>A0AA86SPQ7_9FABA</name>
<dbReference type="EMBL" id="OY731404">
    <property type="protein sequence ID" value="CAJ1969237.1"/>
    <property type="molecule type" value="Genomic_DNA"/>
</dbReference>
<sequence length="158" mass="18592">MDLGGENFSPILEEIEVEESHEASSPPTITPLAQQGDLSLIQIVQQLEESRRETIAQLRKDKGQSEMMLREHIQRVELREEDRRRRKSSSRDTYEDYGGRRRHHSLPRRQLPPIKIPKFKGEEDPNIYLEWEQKLTPLALIHPSKKPPLLVLKIWPKF</sequence>
<feature type="region of interest" description="Disordered" evidence="1">
    <location>
        <begin position="79"/>
        <end position="117"/>
    </location>
</feature>
<gene>
    <name evidence="2" type="ORF">AYBTSS11_LOCUS22156</name>
</gene>
<dbReference type="Gramene" id="rna-AYBTSS11_LOCUS22156">
    <property type="protein sequence ID" value="CAJ1969237.1"/>
    <property type="gene ID" value="gene-AYBTSS11_LOCUS22156"/>
</dbReference>
<reference evidence="2" key="1">
    <citation type="submission" date="2023-10" db="EMBL/GenBank/DDBJ databases">
        <authorList>
            <person name="Domelevo Entfellner J.-B."/>
        </authorList>
    </citation>
    <scope>NUCLEOTIDE SEQUENCE</scope>
</reference>
<proteinExistence type="predicted"/>
<keyword evidence="3" id="KW-1185">Reference proteome</keyword>
<feature type="compositionally biased region" description="Basic and acidic residues" evidence="1">
    <location>
        <begin position="79"/>
        <end position="99"/>
    </location>
</feature>
<evidence type="ECO:0000256" key="1">
    <source>
        <dbReference type="SAM" id="MobiDB-lite"/>
    </source>
</evidence>
<dbReference type="Proteomes" id="UP001189624">
    <property type="component" value="Chromosome 7"/>
</dbReference>
<protein>
    <submittedName>
        <fullName evidence="2">Uncharacterized protein</fullName>
    </submittedName>
</protein>
<evidence type="ECO:0000313" key="2">
    <source>
        <dbReference type="EMBL" id="CAJ1969237.1"/>
    </source>
</evidence>
<accession>A0AA86SPQ7</accession>
<evidence type="ECO:0000313" key="3">
    <source>
        <dbReference type="Proteomes" id="UP001189624"/>
    </source>
</evidence>
<organism evidence="2 3">
    <name type="scientific">Sphenostylis stenocarpa</name>
    <dbReference type="NCBI Taxonomy" id="92480"/>
    <lineage>
        <taxon>Eukaryota</taxon>
        <taxon>Viridiplantae</taxon>
        <taxon>Streptophyta</taxon>
        <taxon>Embryophyta</taxon>
        <taxon>Tracheophyta</taxon>
        <taxon>Spermatophyta</taxon>
        <taxon>Magnoliopsida</taxon>
        <taxon>eudicotyledons</taxon>
        <taxon>Gunneridae</taxon>
        <taxon>Pentapetalae</taxon>
        <taxon>rosids</taxon>
        <taxon>fabids</taxon>
        <taxon>Fabales</taxon>
        <taxon>Fabaceae</taxon>
        <taxon>Papilionoideae</taxon>
        <taxon>50 kb inversion clade</taxon>
        <taxon>NPAAA clade</taxon>
        <taxon>indigoferoid/millettioid clade</taxon>
        <taxon>Phaseoleae</taxon>
        <taxon>Sphenostylis</taxon>
    </lineage>
</organism>